<gene>
    <name evidence="4" type="ORF">TRL7639_04212</name>
</gene>
<dbReference type="PANTHER" id="PTHR10794">
    <property type="entry name" value="ABHYDROLASE DOMAIN-CONTAINING PROTEIN"/>
    <property type="match status" value="1"/>
</dbReference>
<accession>A0A1Y5TSG5</accession>
<dbReference type="PIRSF" id="PIRSF005211">
    <property type="entry name" value="Ab_hydro_YheT"/>
    <property type="match status" value="1"/>
</dbReference>
<sequence>MTETTDHQGFVPPVWLRSPVVQSALASAKFRKRGASDIEQAAQYHLLTGGSGARTSCLLSRHPQSRGLVVILHGWLGSVQSAYVVSTAKFLFRQGFSVCRVNLLEHGDAVTLNPGFHHAAEDADLFDAIAQVTDLTDDKEVSLIGYSLGGNFALRVARRLRSQPIPKMRHVFAVSPVIDPVTSSPMIDAHPLMRAYFTRKLRRWLREKTKAFPDRYQAGNIAQQKSVLGMSDDIICGWTEFETLDDYFRAYRLIPEDFDGCPARLTLFGAFDDPVVNGADIAAMAGRDMDVVMSPLGGHNGFFDTVRGPTFYDRAILNSLSTRV</sequence>
<protein>
    <submittedName>
        <fullName evidence="4">Putative hydrolase</fullName>
    </submittedName>
</protein>
<name>A0A1Y5TSG5_9RHOB</name>
<feature type="active site" description="Charge relay system" evidence="2">
    <location>
        <position position="147"/>
    </location>
</feature>
<dbReference type="EMBL" id="FWFO01000006">
    <property type="protein sequence ID" value="SLN71217.1"/>
    <property type="molecule type" value="Genomic_DNA"/>
</dbReference>
<organism evidence="4 5">
    <name type="scientific">Falsiruegeria litorea R37</name>
    <dbReference type="NCBI Taxonomy" id="1200284"/>
    <lineage>
        <taxon>Bacteria</taxon>
        <taxon>Pseudomonadati</taxon>
        <taxon>Pseudomonadota</taxon>
        <taxon>Alphaproteobacteria</taxon>
        <taxon>Rhodobacterales</taxon>
        <taxon>Roseobacteraceae</taxon>
        <taxon>Falsiruegeria</taxon>
    </lineage>
</organism>
<proteinExistence type="inferred from homology"/>
<dbReference type="AlphaFoldDB" id="A0A1Y5TSG5"/>
<evidence type="ECO:0000256" key="1">
    <source>
        <dbReference type="ARBA" id="ARBA00010884"/>
    </source>
</evidence>
<dbReference type="InterPro" id="IPR000073">
    <property type="entry name" value="AB_hydrolase_1"/>
</dbReference>
<comment type="similarity">
    <text evidence="1">Belongs to the AB hydrolase superfamily. AB hydrolase 4 family.</text>
</comment>
<dbReference type="SUPFAM" id="SSF53474">
    <property type="entry name" value="alpha/beta-Hydrolases"/>
    <property type="match status" value="1"/>
</dbReference>
<dbReference type="InterPro" id="IPR012020">
    <property type="entry name" value="ABHD4"/>
</dbReference>
<evidence type="ECO:0000313" key="4">
    <source>
        <dbReference type="EMBL" id="SLN71217.1"/>
    </source>
</evidence>
<dbReference type="OrthoDB" id="332676at2"/>
<dbReference type="InterPro" id="IPR029058">
    <property type="entry name" value="AB_hydrolase_fold"/>
</dbReference>
<feature type="domain" description="AB hydrolase-1" evidence="3">
    <location>
        <begin position="68"/>
        <end position="198"/>
    </location>
</feature>
<evidence type="ECO:0000313" key="5">
    <source>
        <dbReference type="Proteomes" id="UP000193077"/>
    </source>
</evidence>
<dbReference type="PANTHER" id="PTHR10794:SF63">
    <property type="entry name" value="ALPHA_BETA HYDROLASE 1, ISOFORM A"/>
    <property type="match status" value="1"/>
</dbReference>
<dbReference type="RefSeq" id="WP_085797857.1">
    <property type="nucleotide sequence ID" value="NZ_FWFO01000006.1"/>
</dbReference>
<dbReference type="GO" id="GO:0034338">
    <property type="term" value="F:short-chain carboxylesterase activity"/>
    <property type="evidence" value="ECO:0007669"/>
    <property type="project" value="TreeGrafter"/>
</dbReference>
<dbReference type="Pfam" id="PF00561">
    <property type="entry name" value="Abhydrolase_1"/>
    <property type="match status" value="1"/>
</dbReference>
<keyword evidence="5" id="KW-1185">Reference proteome</keyword>
<keyword evidence="4" id="KW-0378">Hydrolase</keyword>
<dbReference type="Gene3D" id="3.40.50.1820">
    <property type="entry name" value="alpha/beta hydrolase"/>
    <property type="match status" value="1"/>
</dbReference>
<evidence type="ECO:0000259" key="3">
    <source>
        <dbReference type="Pfam" id="PF00561"/>
    </source>
</evidence>
<feature type="active site" description="Charge relay system" evidence="2">
    <location>
        <position position="273"/>
    </location>
</feature>
<dbReference type="InterPro" id="IPR050960">
    <property type="entry name" value="AB_hydrolase_4_sf"/>
</dbReference>
<dbReference type="GO" id="GO:0047372">
    <property type="term" value="F:monoacylglycerol lipase activity"/>
    <property type="evidence" value="ECO:0007669"/>
    <property type="project" value="TreeGrafter"/>
</dbReference>
<reference evidence="4" key="1">
    <citation type="submission" date="2017-03" db="EMBL/GenBank/DDBJ databases">
        <authorList>
            <person name="Afonso C.L."/>
            <person name="Miller P.J."/>
            <person name="Scott M.A."/>
            <person name="Spackman E."/>
            <person name="Goraichik I."/>
            <person name="Dimitrov K.M."/>
            <person name="Suarez D.L."/>
            <person name="Swayne D.E."/>
        </authorList>
    </citation>
    <scope>NUCLEOTIDE SEQUENCE [LARGE SCALE GENOMIC DNA]</scope>
    <source>
        <strain evidence="4">CECT 7639</strain>
    </source>
</reference>
<evidence type="ECO:0000256" key="2">
    <source>
        <dbReference type="PIRSR" id="PIRSR005211-1"/>
    </source>
</evidence>
<feature type="active site" description="Charge relay system" evidence="2">
    <location>
        <position position="299"/>
    </location>
</feature>
<dbReference type="Proteomes" id="UP000193077">
    <property type="component" value="Unassembled WGS sequence"/>
</dbReference>